<dbReference type="FunFam" id="1.10.8.10:FF:000053">
    <property type="entry name" value="Ubiquitin-associated and SH3 domain-containing, A"/>
    <property type="match status" value="1"/>
</dbReference>
<dbReference type="Gene3D" id="3.40.50.1240">
    <property type="entry name" value="Phosphoglycerate mutase-like"/>
    <property type="match status" value="1"/>
</dbReference>
<feature type="domain" description="UBA" evidence="7">
    <location>
        <begin position="16"/>
        <end position="58"/>
    </location>
</feature>
<dbReference type="InterPro" id="IPR029033">
    <property type="entry name" value="His_PPase_superfam"/>
</dbReference>
<dbReference type="InterPro" id="IPR036028">
    <property type="entry name" value="SH3-like_dom_sf"/>
</dbReference>
<comment type="subcellular location">
    <subcellularLocation>
        <location evidence="1">Cytoplasm</location>
    </subcellularLocation>
</comment>
<evidence type="ECO:0000256" key="4">
    <source>
        <dbReference type="PIRSR" id="PIRSR613078-3"/>
    </source>
</evidence>
<keyword evidence="3" id="KW-0963">Cytoplasm</keyword>
<keyword evidence="2 5" id="KW-0728">SH3 domain</keyword>
<reference evidence="8 9" key="1">
    <citation type="submission" date="2024-04" db="EMBL/GenBank/DDBJ databases">
        <authorList>
            <consortium name="Genoscope - CEA"/>
            <person name="William W."/>
        </authorList>
    </citation>
    <scope>NUCLEOTIDE SEQUENCE [LARGE SCALE GENOMIC DNA]</scope>
</reference>
<dbReference type="Pfam" id="PF22562">
    <property type="entry name" value="UBA_7"/>
    <property type="match status" value="1"/>
</dbReference>
<dbReference type="SUPFAM" id="SSF53254">
    <property type="entry name" value="Phosphoglycerate mutase-like"/>
    <property type="match status" value="1"/>
</dbReference>
<evidence type="ECO:0000256" key="2">
    <source>
        <dbReference type="ARBA" id="ARBA00022443"/>
    </source>
</evidence>
<feature type="site" description="Transition state stabilizer" evidence="4">
    <location>
        <position position="563"/>
    </location>
</feature>
<dbReference type="Gene3D" id="1.10.8.10">
    <property type="entry name" value="DNA helicase RuvA subunit, C-terminal domain"/>
    <property type="match status" value="1"/>
</dbReference>
<dbReference type="Gene3D" id="2.30.30.40">
    <property type="entry name" value="SH3 Domains"/>
    <property type="match status" value="1"/>
</dbReference>
<dbReference type="InterPro" id="IPR041923">
    <property type="entry name" value="UBA_UBXN1"/>
</dbReference>
<dbReference type="PANTHER" id="PTHR16469">
    <property type="entry name" value="UBIQUITIN-ASSOCIATED AND SH3 DOMAIN-CONTAINING BA-RELATED"/>
    <property type="match status" value="1"/>
</dbReference>
<evidence type="ECO:0000256" key="1">
    <source>
        <dbReference type="ARBA" id="ARBA00004496"/>
    </source>
</evidence>
<evidence type="ECO:0000256" key="3">
    <source>
        <dbReference type="ARBA" id="ARBA00022490"/>
    </source>
</evidence>
<dbReference type="PROSITE" id="PS50030">
    <property type="entry name" value="UBA"/>
    <property type="match status" value="1"/>
</dbReference>
<dbReference type="PANTHER" id="PTHR16469:SF27">
    <property type="entry name" value="UBIQUITIN-ASSOCIATED AND SH3 DOMAIN-CONTAINING BA-RELATED"/>
    <property type="match status" value="1"/>
</dbReference>
<evidence type="ECO:0000259" key="6">
    <source>
        <dbReference type="PROSITE" id="PS50002"/>
    </source>
</evidence>
<dbReference type="EMBL" id="CAXITT010000333">
    <property type="protein sequence ID" value="CAL1539244.1"/>
    <property type="molecule type" value="Genomic_DNA"/>
</dbReference>
<protein>
    <recommendedName>
        <fullName evidence="10">Ubiquitin-associated and SH3 domain-containing protein B</fullName>
    </recommendedName>
</protein>
<comment type="caution">
    <text evidence="8">The sequence shown here is derived from an EMBL/GenBank/DDBJ whole genome shotgun (WGS) entry which is preliminary data.</text>
</comment>
<sequence>MAAIPPRSRSRSSCSSYKERSLLETLQHMGFPKERAEKAIAVTGNKGIQEASDWLLSHVNDPDLDNHEPQEYILYLTPTGEFLNQLKIFWDNTLQVLGWNSAHIYQPHITLCSFFKIPNNKIKLIDSIVATITQELQLWPPLGALGLDLFTQSKNFIGYFVKSPYHQYIEQLMFKVQHEFLKAGIEMKPQMKQLHMTLAFQYDAANHEVLMKMAHDIVIPSYTKWDIKVFSRIPTLKTAEVRKIIKHYKPQQEDELELSDGDFVYMDPEEHERSPDGWFKGTSWRMGVSGFFPGNFTIKCSQMEIWTLHRFVPLPSLSPGNVLIDVGERTVEPQVLSDIGDYDNLWVSGPQEVNDTRELYAKVSKLPKAQSQEPRKLFVLRHAERCDFAFFRSWFERSFDSQGRYIRFNLNCPKSTVARTNYNDFNKDCPLTVMGKEQARITGEALREAGESISYIYCSPALRCVETAQAVMTAYGSHVKMCIDPALFEWLGWYKPHMPTFMTPEELADCGLAIDTTYTSSIKFDMIPVSESVADYYRRSQSFVNHVLKRTKQAGGNILMVAHSGSLDACTRQLRGKPIRSPEEFRNIVRGCPYCCICSAVEDVGTGRWNLVEPSIPQLTHGANKDFKWDILTTT</sequence>
<dbReference type="CDD" id="cd07067">
    <property type="entry name" value="HP_PGM_like"/>
    <property type="match status" value="1"/>
</dbReference>
<dbReference type="Pfam" id="PF14604">
    <property type="entry name" value="SH3_9"/>
    <property type="match status" value="1"/>
</dbReference>
<dbReference type="Pfam" id="PF00300">
    <property type="entry name" value="His_Phos_1"/>
    <property type="match status" value="1"/>
</dbReference>
<dbReference type="CDD" id="cd14302">
    <property type="entry name" value="UBA_UBXN1"/>
    <property type="match status" value="1"/>
</dbReference>
<dbReference type="InterPro" id="IPR009060">
    <property type="entry name" value="UBA-like_sf"/>
</dbReference>
<feature type="domain" description="SH3" evidence="6">
    <location>
        <begin position="237"/>
        <end position="302"/>
    </location>
</feature>
<evidence type="ECO:0000313" key="9">
    <source>
        <dbReference type="Proteomes" id="UP001497497"/>
    </source>
</evidence>
<evidence type="ECO:0000313" key="8">
    <source>
        <dbReference type="EMBL" id="CAL1539244.1"/>
    </source>
</evidence>
<dbReference type="Proteomes" id="UP001497497">
    <property type="component" value="Unassembled WGS sequence"/>
</dbReference>
<dbReference type="SUPFAM" id="SSF46934">
    <property type="entry name" value="UBA-like"/>
    <property type="match status" value="1"/>
</dbReference>
<dbReference type="SUPFAM" id="SSF50044">
    <property type="entry name" value="SH3-domain"/>
    <property type="match status" value="1"/>
</dbReference>
<evidence type="ECO:0000259" key="7">
    <source>
        <dbReference type="PROSITE" id="PS50030"/>
    </source>
</evidence>
<evidence type="ECO:0008006" key="10">
    <source>
        <dbReference type="Google" id="ProtNLM"/>
    </source>
</evidence>
<name>A0AAV2HYH7_LYMST</name>
<dbReference type="AlphaFoldDB" id="A0AAV2HYH7"/>
<organism evidence="8 9">
    <name type="scientific">Lymnaea stagnalis</name>
    <name type="common">Great pond snail</name>
    <name type="synonym">Helix stagnalis</name>
    <dbReference type="NCBI Taxonomy" id="6523"/>
    <lineage>
        <taxon>Eukaryota</taxon>
        <taxon>Metazoa</taxon>
        <taxon>Spiralia</taxon>
        <taxon>Lophotrochozoa</taxon>
        <taxon>Mollusca</taxon>
        <taxon>Gastropoda</taxon>
        <taxon>Heterobranchia</taxon>
        <taxon>Euthyneura</taxon>
        <taxon>Panpulmonata</taxon>
        <taxon>Hygrophila</taxon>
        <taxon>Lymnaeoidea</taxon>
        <taxon>Lymnaeidae</taxon>
        <taxon>Lymnaea</taxon>
    </lineage>
</organism>
<dbReference type="InterPro" id="IPR001452">
    <property type="entry name" value="SH3_domain"/>
</dbReference>
<dbReference type="GO" id="GO:0005737">
    <property type="term" value="C:cytoplasm"/>
    <property type="evidence" value="ECO:0007669"/>
    <property type="project" value="UniProtKB-SubCell"/>
</dbReference>
<keyword evidence="9" id="KW-1185">Reference proteome</keyword>
<dbReference type="PROSITE" id="PS50002">
    <property type="entry name" value="SH3"/>
    <property type="match status" value="1"/>
</dbReference>
<gene>
    <name evidence="8" type="ORF">GSLYS_00013063001</name>
</gene>
<dbReference type="InterPro" id="IPR013078">
    <property type="entry name" value="His_Pase_superF_clade-1"/>
</dbReference>
<accession>A0AAV2HYH7</accession>
<dbReference type="InterPro" id="IPR051710">
    <property type="entry name" value="Phosphatase_SH3-domain"/>
</dbReference>
<dbReference type="SMART" id="SM00165">
    <property type="entry name" value="UBA"/>
    <property type="match status" value="1"/>
</dbReference>
<proteinExistence type="predicted"/>
<dbReference type="InterPro" id="IPR015940">
    <property type="entry name" value="UBA"/>
</dbReference>
<evidence type="ECO:0000256" key="5">
    <source>
        <dbReference type="PROSITE-ProRule" id="PRU00192"/>
    </source>
</evidence>